<dbReference type="InterPro" id="IPR051793">
    <property type="entry name" value="NADH:flavin_oxidoreductase"/>
</dbReference>
<keyword evidence="6" id="KW-0479">Metal-binding</keyword>
<evidence type="ECO:0000256" key="6">
    <source>
        <dbReference type="ARBA" id="ARBA00022723"/>
    </source>
</evidence>
<dbReference type="Gene3D" id="3.20.20.70">
    <property type="entry name" value="Aldolase class I"/>
    <property type="match status" value="1"/>
</dbReference>
<dbReference type="EMBL" id="BJYX01000005">
    <property type="protein sequence ID" value="GEO29458.1"/>
    <property type="molecule type" value="Genomic_DNA"/>
</dbReference>
<dbReference type="FunFam" id="3.20.20.70:FF:000082">
    <property type="entry name" value="NADPH-dependent 2,4-dienoyl-CoA reductase"/>
    <property type="match status" value="1"/>
</dbReference>
<evidence type="ECO:0000256" key="4">
    <source>
        <dbReference type="ARBA" id="ARBA00022630"/>
    </source>
</evidence>
<proteinExistence type="inferred from homology"/>
<dbReference type="SUPFAM" id="SSF51971">
    <property type="entry name" value="Nucleotide-binding domain"/>
    <property type="match status" value="1"/>
</dbReference>
<evidence type="ECO:0000256" key="3">
    <source>
        <dbReference type="ARBA" id="ARBA00011048"/>
    </source>
</evidence>
<organism evidence="12 13">
    <name type="scientific">Terrabacter aerolatus</name>
    <dbReference type="NCBI Taxonomy" id="422442"/>
    <lineage>
        <taxon>Bacteria</taxon>
        <taxon>Bacillati</taxon>
        <taxon>Actinomycetota</taxon>
        <taxon>Actinomycetes</taxon>
        <taxon>Micrococcales</taxon>
        <taxon>Intrasporangiaceae</taxon>
        <taxon>Terrabacter</taxon>
    </lineage>
</organism>
<dbReference type="GO" id="GO:0046872">
    <property type="term" value="F:metal ion binding"/>
    <property type="evidence" value="ECO:0007669"/>
    <property type="project" value="UniProtKB-KW"/>
</dbReference>
<dbReference type="RefSeq" id="WP_147064571.1">
    <property type="nucleotide sequence ID" value="NZ_BAAARO010000002.1"/>
</dbReference>
<keyword evidence="5" id="KW-0288">FMN</keyword>
<evidence type="ECO:0000256" key="9">
    <source>
        <dbReference type="ARBA" id="ARBA00023014"/>
    </source>
</evidence>
<evidence type="ECO:0000259" key="11">
    <source>
        <dbReference type="Pfam" id="PF07992"/>
    </source>
</evidence>
<gene>
    <name evidence="12" type="primary">fadH</name>
    <name evidence="12" type="ORF">TAE01_12680</name>
</gene>
<keyword evidence="13" id="KW-1185">Reference proteome</keyword>
<feature type="domain" description="NADH:flavin oxidoreductase/NADH oxidase N-terminal" evidence="10">
    <location>
        <begin position="8"/>
        <end position="333"/>
    </location>
</feature>
<dbReference type="GO" id="GO:0051536">
    <property type="term" value="F:iron-sulfur cluster binding"/>
    <property type="evidence" value="ECO:0007669"/>
    <property type="project" value="UniProtKB-KW"/>
</dbReference>
<dbReference type="InterPro" id="IPR023753">
    <property type="entry name" value="FAD/NAD-binding_dom"/>
</dbReference>
<comment type="cofactor">
    <cofactor evidence="2">
        <name>[4Fe-4S] cluster</name>
        <dbReference type="ChEBI" id="CHEBI:49883"/>
    </cofactor>
</comment>
<reference evidence="12 13" key="1">
    <citation type="submission" date="2019-07" db="EMBL/GenBank/DDBJ databases">
        <title>Whole genome shotgun sequence of Terrabacter aerolatus NBRC 106305.</title>
        <authorList>
            <person name="Hosoyama A."/>
            <person name="Uohara A."/>
            <person name="Ohji S."/>
            <person name="Ichikawa N."/>
        </authorList>
    </citation>
    <scope>NUCLEOTIDE SEQUENCE [LARGE SCALE GENOMIC DNA]</scope>
    <source>
        <strain evidence="12 13">NBRC 106305</strain>
    </source>
</reference>
<keyword evidence="9" id="KW-0411">Iron-sulfur</keyword>
<dbReference type="PANTHER" id="PTHR42917:SF2">
    <property type="entry name" value="2,4-DIENOYL-COA REDUCTASE [(2E)-ENOYL-COA-PRODUCING]"/>
    <property type="match status" value="1"/>
</dbReference>
<evidence type="ECO:0000313" key="12">
    <source>
        <dbReference type="EMBL" id="GEO29458.1"/>
    </source>
</evidence>
<comment type="similarity">
    <text evidence="3">In the N-terminal section; belongs to the NADH:flavin oxidoreductase/NADH oxidase family.</text>
</comment>
<dbReference type="InterPro" id="IPR036291">
    <property type="entry name" value="NAD(P)-bd_dom_sf"/>
</dbReference>
<comment type="cofactor">
    <cofactor evidence="1">
        <name>FMN</name>
        <dbReference type="ChEBI" id="CHEBI:58210"/>
    </cofactor>
</comment>
<dbReference type="InterPro" id="IPR036188">
    <property type="entry name" value="FAD/NAD-bd_sf"/>
</dbReference>
<keyword evidence="8" id="KW-0408">Iron</keyword>
<dbReference type="SUPFAM" id="SSF51735">
    <property type="entry name" value="NAD(P)-binding Rossmann-fold domains"/>
    <property type="match status" value="1"/>
</dbReference>
<dbReference type="SUPFAM" id="SSF51395">
    <property type="entry name" value="FMN-linked oxidoreductases"/>
    <property type="match status" value="1"/>
</dbReference>
<dbReference type="Pfam" id="PF07992">
    <property type="entry name" value="Pyr_redox_2"/>
    <property type="match status" value="1"/>
</dbReference>
<dbReference type="Proteomes" id="UP000321534">
    <property type="component" value="Unassembled WGS sequence"/>
</dbReference>
<feature type="domain" description="FAD/NAD(P)-binding" evidence="11">
    <location>
        <begin position="378"/>
        <end position="645"/>
    </location>
</feature>
<evidence type="ECO:0000256" key="8">
    <source>
        <dbReference type="ARBA" id="ARBA00023004"/>
    </source>
</evidence>
<evidence type="ECO:0000256" key="7">
    <source>
        <dbReference type="ARBA" id="ARBA00023002"/>
    </source>
</evidence>
<sequence>MTTAYPHLLEPLDLGFTTLRNRVVMGSMHTGLEDRAKDFDRLATYYAERARGGVGLIVTGGFAPNLAGALYPGGSVLVTGRQARRHRVITGAVHREGGKIALQILHAGRYAYHPLAVSASALKSPISPFAPRALGARGIRSTVAAYARCARLAREAGYDGVEIMGSEGYLINQFLAPRTNERTDEWGGSPENRRRLAVEVVRAVREAAGPDFVIVYRLSLLDLVPDGQSWDEVVALAHEVEAAGASIINTGIGWHEARVPTIVTSVPRGAFTRVTARLRPEVTIPVVTSNRISMPDLAEQVIADGSADLVSMARPFLADPDWVAKAATDRADEINTCIACNQACLDHTFAKRTATCLVNPRAVRETTLVLAPSRRTKHVAVVGAGPAGLATAVALTERGHRVELFEAGDDLGGQFALAMRIPGKEEFAETIRYYRRRLELGGVKVHLGRRATVDDLTDFDEVVVATGVEPRVPDVPGIDHPTVVTYAAAIRGEAPLGQRVAVLGAGGIGVDVSELLTHVGSPLTVEQWMAEWGVGEPDASRGGLVEPHPAPSPREVHLLQRKPTSIGKGLGKTTGWVHRAALKAKGVHQHVGVNYERIDDEGLHITHGENRTDPTVLDVDTIVVCTGQDSVNTLGPELVAAGIRTHVIGGADVAAELDAKRAIRQGTELAATI</sequence>
<dbReference type="PANTHER" id="PTHR42917">
    <property type="entry name" value="2,4-DIENOYL-COA REDUCTASE"/>
    <property type="match status" value="1"/>
</dbReference>
<evidence type="ECO:0000313" key="13">
    <source>
        <dbReference type="Proteomes" id="UP000321534"/>
    </source>
</evidence>
<dbReference type="GO" id="GO:0016491">
    <property type="term" value="F:oxidoreductase activity"/>
    <property type="evidence" value="ECO:0007669"/>
    <property type="project" value="UniProtKB-KW"/>
</dbReference>
<evidence type="ECO:0000256" key="2">
    <source>
        <dbReference type="ARBA" id="ARBA00001966"/>
    </source>
</evidence>
<comment type="caution">
    <text evidence="12">The sequence shown here is derived from an EMBL/GenBank/DDBJ whole genome shotgun (WGS) entry which is preliminary data.</text>
</comment>
<keyword evidence="7" id="KW-0560">Oxidoreductase</keyword>
<dbReference type="AlphaFoldDB" id="A0A512CZ15"/>
<keyword evidence="4" id="KW-0285">Flavoprotein</keyword>
<dbReference type="InterPro" id="IPR001155">
    <property type="entry name" value="OxRdtase_FMN_N"/>
</dbReference>
<dbReference type="GO" id="GO:0010181">
    <property type="term" value="F:FMN binding"/>
    <property type="evidence" value="ECO:0007669"/>
    <property type="project" value="InterPro"/>
</dbReference>
<evidence type="ECO:0000256" key="5">
    <source>
        <dbReference type="ARBA" id="ARBA00022643"/>
    </source>
</evidence>
<evidence type="ECO:0000259" key="10">
    <source>
        <dbReference type="Pfam" id="PF00724"/>
    </source>
</evidence>
<dbReference type="CDD" id="cd02930">
    <property type="entry name" value="DCR_FMN"/>
    <property type="match status" value="1"/>
</dbReference>
<name>A0A512CZ15_9MICO</name>
<protein>
    <submittedName>
        <fullName evidence="12">NADPH-dependent 2,4-dienoyl-CoA reductase</fullName>
    </submittedName>
</protein>
<evidence type="ECO:0000256" key="1">
    <source>
        <dbReference type="ARBA" id="ARBA00001917"/>
    </source>
</evidence>
<accession>A0A512CZ15</accession>
<dbReference type="OrthoDB" id="3169239at2"/>
<dbReference type="PRINTS" id="PR00368">
    <property type="entry name" value="FADPNR"/>
</dbReference>
<dbReference type="InterPro" id="IPR013785">
    <property type="entry name" value="Aldolase_TIM"/>
</dbReference>
<dbReference type="Gene3D" id="3.40.50.720">
    <property type="entry name" value="NAD(P)-binding Rossmann-like Domain"/>
    <property type="match status" value="1"/>
</dbReference>
<dbReference type="Pfam" id="PF00724">
    <property type="entry name" value="Oxidored_FMN"/>
    <property type="match status" value="1"/>
</dbReference>
<dbReference type="Gene3D" id="3.50.50.60">
    <property type="entry name" value="FAD/NAD(P)-binding domain"/>
    <property type="match status" value="1"/>
</dbReference>